<evidence type="ECO:0000313" key="12">
    <source>
        <dbReference type="EMBL" id="CAD6253951.1"/>
    </source>
</evidence>
<dbReference type="PROSITE" id="PS50051">
    <property type="entry name" value="MCM_2"/>
    <property type="match status" value="1"/>
</dbReference>
<comment type="caution">
    <text evidence="12">The sequence shown here is derived from an EMBL/GenBank/DDBJ whole genome shotgun (WGS) entry which is preliminary data.</text>
</comment>
<proteinExistence type="inferred from homology"/>
<dbReference type="InterPro" id="IPR008045">
    <property type="entry name" value="MCM2"/>
</dbReference>
<evidence type="ECO:0000256" key="10">
    <source>
        <dbReference type="SAM" id="MobiDB-lite"/>
    </source>
</evidence>
<dbReference type="PANTHER" id="PTHR11630">
    <property type="entry name" value="DNA REPLICATION LICENSING FACTOR MCM FAMILY MEMBER"/>
    <property type="match status" value="1"/>
</dbReference>
<evidence type="ECO:0000256" key="1">
    <source>
        <dbReference type="ARBA" id="ARBA00008010"/>
    </source>
</evidence>
<dbReference type="SMART" id="SM00350">
    <property type="entry name" value="MCM"/>
    <property type="match status" value="1"/>
</dbReference>
<evidence type="ECO:0000256" key="5">
    <source>
        <dbReference type="ARBA" id="ARBA00022771"/>
    </source>
</evidence>
<dbReference type="InterPro" id="IPR001208">
    <property type="entry name" value="MCM_dom"/>
</dbReference>
<feature type="domain" description="MCM C-terminal AAA(+) ATPase" evidence="11">
    <location>
        <begin position="86"/>
        <end position="142"/>
    </location>
</feature>
<evidence type="ECO:0000256" key="3">
    <source>
        <dbReference type="ARBA" id="ARBA00022723"/>
    </source>
</evidence>
<dbReference type="InterPro" id="IPR027417">
    <property type="entry name" value="P-loop_NTPase"/>
</dbReference>
<dbReference type="GO" id="GO:0005634">
    <property type="term" value="C:nucleus"/>
    <property type="evidence" value="ECO:0007669"/>
    <property type="project" value="InterPro"/>
</dbReference>
<dbReference type="GO" id="GO:0003697">
    <property type="term" value="F:single-stranded DNA binding"/>
    <property type="evidence" value="ECO:0007669"/>
    <property type="project" value="TreeGrafter"/>
</dbReference>
<evidence type="ECO:0000256" key="6">
    <source>
        <dbReference type="ARBA" id="ARBA00022833"/>
    </source>
</evidence>
<dbReference type="InterPro" id="IPR018525">
    <property type="entry name" value="MCM_CS"/>
</dbReference>
<protein>
    <recommendedName>
        <fullName evidence="2">DNA helicase</fullName>
        <ecNumber evidence="2">3.6.4.12</ecNumber>
    </recommendedName>
</protein>
<dbReference type="EMBL" id="CAJGYO010000009">
    <property type="protein sequence ID" value="CAD6253951.1"/>
    <property type="molecule type" value="Genomic_DNA"/>
</dbReference>
<keyword evidence="7 9" id="KW-0067">ATP-binding</keyword>
<comment type="similarity">
    <text evidence="1 9">Belongs to the MCM family.</text>
</comment>
<dbReference type="Gene3D" id="3.40.50.300">
    <property type="entry name" value="P-loop containing nucleotide triphosphate hydrolases"/>
    <property type="match status" value="1"/>
</dbReference>
<dbReference type="InterPro" id="IPR031327">
    <property type="entry name" value="MCM"/>
</dbReference>
<dbReference type="GO" id="GO:0008270">
    <property type="term" value="F:zinc ion binding"/>
    <property type="evidence" value="ECO:0007669"/>
    <property type="project" value="UniProtKB-KW"/>
</dbReference>
<sequence>MSGYESVGFGVDDSLENERNLDEIMADRRAAEAELDARDVRSGAAAGRKLPRMLHDQDTDEDMNSGVQKGTGLVLDHQVDEEHQVMMMDPVTREWTIEGGALVLADRGICLIDEFDKMNDQDRVSIHGAMEQQSISISKAGIDIIDPFTDEILARFVVDSHARSQPKAANLEDRVPTDVGDDPLAAARQADPDILSMQKALQKNFRKYMTFKKDYNELLLLLLRALVKDALHFEEIISGSTSRLTHVEVKCQSGGPEEQATEASWMKRDDQI</sequence>
<feature type="region of interest" description="Disordered" evidence="10">
    <location>
        <begin position="33"/>
        <end position="66"/>
    </location>
</feature>
<keyword evidence="6" id="KW-0862">Zinc</keyword>
<organism evidence="12 13">
    <name type="scientific">Miscanthus lutarioriparius</name>
    <dbReference type="NCBI Taxonomy" id="422564"/>
    <lineage>
        <taxon>Eukaryota</taxon>
        <taxon>Viridiplantae</taxon>
        <taxon>Streptophyta</taxon>
        <taxon>Embryophyta</taxon>
        <taxon>Tracheophyta</taxon>
        <taxon>Spermatophyta</taxon>
        <taxon>Magnoliopsida</taxon>
        <taxon>Liliopsida</taxon>
        <taxon>Poales</taxon>
        <taxon>Poaceae</taxon>
        <taxon>PACMAD clade</taxon>
        <taxon>Panicoideae</taxon>
        <taxon>Andropogonodae</taxon>
        <taxon>Andropogoneae</taxon>
        <taxon>Saccharinae</taxon>
        <taxon>Miscanthus</taxon>
    </lineage>
</organism>
<dbReference type="OrthoDB" id="844at2759"/>
<evidence type="ECO:0000256" key="7">
    <source>
        <dbReference type="ARBA" id="ARBA00022840"/>
    </source>
</evidence>
<dbReference type="Pfam" id="PF12619">
    <property type="entry name" value="MCM2_N"/>
    <property type="match status" value="1"/>
</dbReference>
<evidence type="ECO:0000256" key="2">
    <source>
        <dbReference type="ARBA" id="ARBA00012551"/>
    </source>
</evidence>
<evidence type="ECO:0000256" key="9">
    <source>
        <dbReference type="RuleBase" id="RU004070"/>
    </source>
</evidence>
<evidence type="ECO:0000259" key="11">
    <source>
        <dbReference type="PROSITE" id="PS50051"/>
    </source>
</evidence>
<dbReference type="Pfam" id="PF23669">
    <property type="entry name" value="WHD_MCM2"/>
    <property type="match status" value="1"/>
</dbReference>
<dbReference type="AlphaFoldDB" id="A0A811Q9N1"/>
<keyword evidence="13" id="KW-1185">Reference proteome</keyword>
<accession>A0A811Q9N1</accession>
<evidence type="ECO:0000256" key="8">
    <source>
        <dbReference type="ARBA" id="ARBA00023306"/>
    </source>
</evidence>
<gene>
    <name evidence="12" type="ORF">NCGR_LOCUS37566</name>
</gene>
<dbReference type="GO" id="GO:1902975">
    <property type="term" value="P:mitotic DNA replication initiation"/>
    <property type="evidence" value="ECO:0007669"/>
    <property type="project" value="TreeGrafter"/>
</dbReference>
<reference evidence="12" key="1">
    <citation type="submission" date="2020-10" db="EMBL/GenBank/DDBJ databases">
        <authorList>
            <person name="Han B."/>
            <person name="Lu T."/>
            <person name="Zhao Q."/>
            <person name="Huang X."/>
            <person name="Zhao Y."/>
        </authorList>
    </citation>
    <scope>NUCLEOTIDE SEQUENCE</scope>
</reference>
<dbReference type="EC" id="3.6.4.12" evidence="2"/>
<dbReference type="PRINTS" id="PR01657">
    <property type="entry name" value="MCMFAMILY"/>
</dbReference>
<keyword evidence="5" id="KW-0863">Zinc-finger</keyword>
<dbReference type="GO" id="GO:0000727">
    <property type="term" value="P:double-strand break repair via break-induced replication"/>
    <property type="evidence" value="ECO:0007669"/>
    <property type="project" value="TreeGrafter"/>
</dbReference>
<dbReference type="Proteomes" id="UP000604825">
    <property type="component" value="Unassembled WGS sequence"/>
</dbReference>
<dbReference type="PANTHER" id="PTHR11630:SF44">
    <property type="entry name" value="DNA REPLICATION LICENSING FACTOR MCM2"/>
    <property type="match status" value="1"/>
</dbReference>
<dbReference type="InterPro" id="IPR059098">
    <property type="entry name" value="WHD_MCM2"/>
</dbReference>
<dbReference type="GO" id="GO:0043138">
    <property type="term" value="F:3'-5' DNA helicase activity"/>
    <property type="evidence" value="ECO:0007669"/>
    <property type="project" value="TreeGrafter"/>
</dbReference>
<name>A0A811Q9N1_9POAL</name>
<dbReference type="GO" id="GO:0017116">
    <property type="term" value="F:single-stranded DNA helicase activity"/>
    <property type="evidence" value="ECO:0007669"/>
    <property type="project" value="TreeGrafter"/>
</dbReference>
<dbReference type="GO" id="GO:0005524">
    <property type="term" value="F:ATP binding"/>
    <property type="evidence" value="ECO:0007669"/>
    <property type="project" value="UniProtKB-KW"/>
</dbReference>
<feature type="region of interest" description="Disordered" evidence="10">
    <location>
        <begin position="252"/>
        <end position="272"/>
    </location>
</feature>
<dbReference type="Pfam" id="PF00493">
    <property type="entry name" value="MCM"/>
    <property type="match status" value="1"/>
</dbReference>
<evidence type="ECO:0000256" key="4">
    <source>
        <dbReference type="ARBA" id="ARBA00022741"/>
    </source>
</evidence>
<dbReference type="GO" id="GO:0042555">
    <property type="term" value="C:MCM complex"/>
    <property type="evidence" value="ECO:0007669"/>
    <property type="project" value="InterPro"/>
</dbReference>
<evidence type="ECO:0000313" key="13">
    <source>
        <dbReference type="Proteomes" id="UP000604825"/>
    </source>
</evidence>
<keyword evidence="4 9" id="KW-0547">Nucleotide-binding</keyword>
<keyword evidence="3" id="KW-0479">Metal-binding</keyword>
<keyword evidence="8" id="KW-0131">Cell cycle</keyword>
<keyword evidence="9" id="KW-0238">DNA-binding</keyword>
<dbReference type="SUPFAM" id="SSF52540">
    <property type="entry name" value="P-loop containing nucleoside triphosphate hydrolases"/>
    <property type="match status" value="1"/>
</dbReference>
<dbReference type="PROSITE" id="PS00847">
    <property type="entry name" value="MCM_1"/>
    <property type="match status" value="1"/>
</dbReference>